<dbReference type="PANTHER" id="PTHR44329">
    <property type="entry name" value="SERINE/THREONINE-PROTEIN KINASE TNNI3K-RELATED"/>
    <property type="match status" value="1"/>
</dbReference>
<keyword evidence="2" id="KW-0808">Transferase</keyword>
<dbReference type="Proteomes" id="UP000292082">
    <property type="component" value="Unassembled WGS sequence"/>
</dbReference>
<dbReference type="InterPro" id="IPR051681">
    <property type="entry name" value="Ser/Thr_Kinases-Pseudokinases"/>
</dbReference>
<accession>A0A4Q9PJ67</accession>
<proteinExistence type="predicted"/>
<gene>
    <name evidence="2" type="ORF">BD310DRAFT_106016</name>
</gene>
<dbReference type="SMART" id="SM00220">
    <property type="entry name" value="S_TKc"/>
    <property type="match status" value="1"/>
</dbReference>
<feature type="domain" description="Protein kinase" evidence="1">
    <location>
        <begin position="173"/>
        <end position="444"/>
    </location>
</feature>
<evidence type="ECO:0000259" key="1">
    <source>
        <dbReference type="PROSITE" id="PS50011"/>
    </source>
</evidence>
<dbReference type="GO" id="GO:0004674">
    <property type="term" value="F:protein serine/threonine kinase activity"/>
    <property type="evidence" value="ECO:0007669"/>
    <property type="project" value="TreeGrafter"/>
</dbReference>
<dbReference type="Pfam" id="PF07714">
    <property type="entry name" value="PK_Tyr_Ser-Thr"/>
    <property type="match status" value="1"/>
</dbReference>
<dbReference type="InterPro" id="IPR001245">
    <property type="entry name" value="Ser-Thr/Tyr_kinase_cat_dom"/>
</dbReference>
<dbReference type="GO" id="GO:0005524">
    <property type="term" value="F:ATP binding"/>
    <property type="evidence" value="ECO:0007669"/>
    <property type="project" value="InterPro"/>
</dbReference>
<reference evidence="2 3" key="1">
    <citation type="submission" date="2019-01" db="EMBL/GenBank/DDBJ databases">
        <title>Draft genome sequences of three monokaryotic isolates of the white-rot basidiomycete fungus Dichomitus squalens.</title>
        <authorList>
            <consortium name="DOE Joint Genome Institute"/>
            <person name="Lopez S.C."/>
            <person name="Andreopoulos B."/>
            <person name="Pangilinan J."/>
            <person name="Lipzen A."/>
            <person name="Riley R."/>
            <person name="Ahrendt S."/>
            <person name="Ng V."/>
            <person name="Barry K."/>
            <person name="Daum C."/>
            <person name="Grigoriev I.V."/>
            <person name="Hilden K.S."/>
            <person name="Makela M.R."/>
            <person name="de Vries R.P."/>
        </authorList>
    </citation>
    <scope>NUCLEOTIDE SEQUENCE [LARGE SCALE GENOMIC DNA]</scope>
    <source>
        <strain evidence="2 3">CBS 464.89</strain>
    </source>
</reference>
<dbReference type="InterPro" id="IPR000719">
    <property type="entry name" value="Prot_kinase_dom"/>
</dbReference>
<dbReference type="STRING" id="114155.A0A4Q9PJ67"/>
<sequence length="451" mass="49847">MADPSPREDSGVHHSGVPVDFRYSGHYLEQEDCEILVITFDCFFSVQTVGTQRVIHVLLKENAVVAGAPETELVRWAFDDDDDTELEAYRNAVKNLVNTHIIPALKTLPPIALLAASPLSVLVAYTAPDRTMGSCPGIPDSLQDSESMYLDRLPPIESLQDIRAPRVIFIHDVVALRLLDTGSRDAMRALLPDSTTVLVHCIPTVMMLVAPSSTGAMVAGFFREFDVLRSMPPHPNVIGPPVAYLSRVVQGQKVLCGYALRWLPGGCIRDIVEEAGDLDMTPLPCRVKWATQIAAGLHHIHSVGHTYHGDVKLDNVVLDEDDNAVLIDFEQGRANEEAVAPELKAGYSVELSQDGRRLCYKLPASGADSRPLWQRKFPFNAWKDTSRATEVAEVYTLGVALRLLFRDGEASSRVEKVLKRCARADPNERPRLNEAKVVLGHWYNSSSLQIK</sequence>
<dbReference type="Gene3D" id="1.10.510.10">
    <property type="entry name" value="Transferase(Phosphotransferase) domain 1"/>
    <property type="match status" value="1"/>
</dbReference>
<keyword evidence="2" id="KW-0418">Kinase</keyword>
<name>A0A4Q9PJ67_9APHY</name>
<evidence type="ECO:0000313" key="3">
    <source>
        <dbReference type="Proteomes" id="UP000292082"/>
    </source>
</evidence>
<protein>
    <submittedName>
        <fullName evidence="2">Kinase-like domain-containing protein</fullName>
    </submittedName>
</protein>
<dbReference type="PROSITE" id="PS50011">
    <property type="entry name" value="PROTEIN_KINASE_DOM"/>
    <property type="match status" value="1"/>
</dbReference>
<dbReference type="EMBL" id="ML145197">
    <property type="protein sequence ID" value="TBU54115.1"/>
    <property type="molecule type" value="Genomic_DNA"/>
</dbReference>
<organism evidence="2 3">
    <name type="scientific">Dichomitus squalens</name>
    <dbReference type="NCBI Taxonomy" id="114155"/>
    <lineage>
        <taxon>Eukaryota</taxon>
        <taxon>Fungi</taxon>
        <taxon>Dikarya</taxon>
        <taxon>Basidiomycota</taxon>
        <taxon>Agaricomycotina</taxon>
        <taxon>Agaricomycetes</taxon>
        <taxon>Polyporales</taxon>
        <taxon>Polyporaceae</taxon>
        <taxon>Dichomitus</taxon>
    </lineage>
</organism>
<dbReference type="AlphaFoldDB" id="A0A4Q9PJ67"/>
<dbReference type="SUPFAM" id="SSF56112">
    <property type="entry name" value="Protein kinase-like (PK-like)"/>
    <property type="match status" value="1"/>
</dbReference>
<keyword evidence="3" id="KW-1185">Reference proteome</keyword>
<dbReference type="InterPro" id="IPR011009">
    <property type="entry name" value="Kinase-like_dom_sf"/>
</dbReference>
<evidence type="ECO:0000313" key="2">
    <source>
        <dbReference type="EMBL" id="TBU54115.1"/>
    </source>
</evidence>